<gene>
    <name evidence="1" type="ORF">Vadar_030508</name>
</gene>
<name>A0ACB7YI67_9ERIC</name>
<dbReference type="Proteomes" id="UP000828048">
    <property type="component" value="Chromosome 8"/>
</dbReference>
<reference evidence="1 2" key="1">
    <citation type="journal article" date="2021" name="Hortic Res">
        <title>High-quality reference genome and annotation aids understanding of berry development for evergreen blueberry (Vaccinium darrowii).</title>
        <authorList>
            <person name="Yu J."/>
            <person name="Hulse-Kemp A.M."/>
            <person name="Babiker E."/>
            <person name="Staton M."/>
        </authorList>
    </citation>
    <scope>NUCLEOTIDE SEQUENCE [LARGE SCALE GENOMIC DNA]</scope>
    <source>
        <strain evidence="2">cv. NJ 8807/NJ 8810</strain>
        <tissue evidence="1">Young leaf</tissue>
    </source>
</reference>
<proteinExistence type="predicted"/>
<evidence type="ECO:0000313" key="2">
    <source>
        <dbReference type="Proteomes" id="UP000828048"/>
    </source>
</evidence>
<keyword evidence="2" id="KW-1185">Reference proteome</keyword>
<evidence type="ECO:0000313" key="1">
    <source>
        <dbReference type="EMBL" id="KAH7852883.1"/>
    </source>
</evidence>
<sequence length="499" mass="58055">MENWRIRNNSRCHLPPGLDFTKTDDDDRDPFWEEDEPTFQCSLPPGLSNIILLCVVVILHTTLPNFQTWELGQLRLWRWQLVAIFTFYGHSLSCAITSSILNVLEKSHSSIQGKLPHFHAVKRTFTHFLSSFTLLVVWFFLIDIPRKKLGKRNMVLESITKILSCVMASIMIWGFKVVVWTVISIKFHRRNYFEQIKQAVFAQYILRRMLNPLGDSNQMTEESEYIVNVGPNQMRFCQWRLMNADTLNDWEVWSLINLVRKGKVLSEMLHHFLHRNPNTNVYNLNRWNDTAMFVSEEIIKKVSRKSEEAFRFIHDGDINLQDLSYCMPKVIAEEAMKLIGATHGKFGKDQLFIWMSRTFQQQKGLELSLDDTDCVLGNLHRSIDAVVLAILLFAWLVVLNTVYVLPTDEHQGHCFYVLILSIALAVAYVYRLIWDMQSNGIRFFFRHPLRVGDTCTIDGNRRQVEKLNIYDTIFLTMAGDQAVSTNAALLVRDIIMDPN</sequence>
<comment type="caution">
    <text evidence="1">The sequence shown here is derived from an EMBL/GenBank/DDBJ whole genome shotgun (WGS) entry which is preliminary data.</text>
</comment>
<protein>
    <submittedName>
        <fullName evidence="1">Uncharacterized protein</fullName>
    </submittedName>
</protein>
<organism evidence="1 2">
    <name type="scientific">Vaccinium darrowii</name>
    <dbReference type="NCBI Taxonomy" id="229202"/>
    <lineage>
        <taxon>Eukaryota</taxon>
        <taxon>Viridiplantae</taxon>
        <taxon>Streptophyta</taxon>
        <taxon>Embryophyta</taxon>
        <taxon>Tracheophyta</taxon>
        <taxon>Spermatophyta</taxon>
        <taxon>Magnoliopsida</taxon>
        <taxon>eudicotyledons</taxon>
        <taxon>Gunneridae</taxon>
        <taxon>Pentapetalae</taxon>
        <taxon>asterids</taxon>
        <taxon>Ericales</taxon>
        <taxon>Ericaceae</taxon>
        <taxon>Vaccinioideae</taxon>
        <taxon>Vaccinieae</taxon>
        <taxon>Vaccinium</taxon>
    </lineage>
</organism>
<dbReference type="EMBL" id="CM037158">
    <property type="protein sequence ID" value="KAH7852883.1"/>
    <property type="molecule type" value="Genomic_DNA"/>
</dbReference>
<accession>A0ACB7YI67</accession>